<proteinExistence type="predicted"/>
<evidence type="ECO:0000313" key="1">
    <source>
        <dbReference type="EMBL" id="MCI46983.1"/>
    </source>
</evidence>
<sequence>MVSSLKSVTHTSIKLDVLILVASQHIKLP</sequence>
<organism evidence="1 2">
    <name type="scientific">Trifolium medium</name>
    <dbReference type="NCBI Taxonomy" id="97028"/>
    <lineage>
        <taxon>Eukaryota</taxon>
        <taxon>Viridiplantae</taxon>
        <taxon>Streptophyta</taxon>
        <taxon>Embryophyta</taxon>
        <taxon>Tracheophyta</taxon>
        <taxon>Spermatophyta</taxon>
        <taxon>Magnoliopsida</taxon>
        <taxon>eudicotyledons</taxon>
        <taxon>Gunneridae</taxon>
        <taxon>Pentapetalae</taxon>
        <taxon>rosids</taxon>
        <taxon>fabids</taxon>
        <taxon>Fabales</taxon>
        <taxon>Fabaceae</taxon>
        <taxon>Papilionoideae</taxon>
        <taxon>50 kb inversion clade</taxon>
        <taxon>NPAAA clade</taxon>
        <taxon>Hologalegina</taxon>
        <taxon>IRL clade</taxon>
        <taxon>Trifolieae</taxon>
        <taxon>Trifolium</taxon>
    </lineage>
</organism>
<evidence type="ECO:0000313" key="2">
    <source>
        <dbReference type="Proteomes" id="UP000265520"/>
    </source>
</evidence>
<dbReference type="EMBL" id="LXQA010365645">
    <property type="protein sequence ID" value="MCI46983.1"/>
    <property type="molecule type" value="Genomic_DNA"/>
</dbReference>
<name>A0A392SDG5_9FABA</name>
<dbReference type="Proteomes" id="UP000265520">
    <property type="component" value="Unassembled WGS sequence"/>
</dbReference>
<reference evidence="1 2" key="1">
    <citation type="journal article" date="2018" name="Front. Plant Sci.">
        <title>Red Clover (Trifolium pratense) and Zigzag Clover (T. medium) - A Picture of Genomic Similarities and Differences.</title>
        <authorList>
            <person name="Dluhosova J."/>
            <person name="Istvanek J."/>
            <person name="Nedelnik J."/>
            <person name="Repkova J."/>
        </authorList>
    </citation>
    <scope>NUCLEOTIDE SEQUENCE [LARGE SCALE GENOMIC DNA]</scope>
    <source>
        <strain evidence="2">cv. 10/8</strain>
        <tissue evidence="1">Leaf</tissue>
    </source>
</reference>
<dbReference type="AlphaFoldDB" id="A0A392SDG5"/>
<accession>A0A392SDG5</accession>
<feature type="non-terminal residue" evidence="1">
    <location>
        <position position="29"/>
    </location>
</feature>
<comment type="caution">
    <text evidence="1">The sequence shown here is derived from an EMBL/GenBank/DDBJ whole genome shotgun (WGS) entry which is preliminary data.</text>
</comment>
<protein>
    <submittedName>
        <fullName evidence="1">Uncharacterized protein</fullName>
    </submittedName>
</protein>
<keyword evidence="2" id="KW-1185">Reference proteome</keyword>